<name>A0A1I7LTQ8_9BURK</name>
<dbReference type="RefSeq" id="WP_093559395.1">
    <property type="nucleotide sequence ID" value="NZ_FPBO01000037.1"/>
</dbReference>
<evidence type="ECO:0000259" key="8">
    <source>
        <dbReference type="PROSITE" id="PS51146"/>
    </source>
</evidence>
<dbReference type="InterPro" id="IPR051347">
    <property type="entry name" value="Circadian_clock_KaiC-rel"/>
</dbReference>
<dbReference type="NCBIfam" id="NF006799">
    <property type="entry name" value="PRK09302.1"/>
    <property type="match status" value="1"/>
</dbReference>
<evidence type="ECO:0000256" key="5">
    <source>
        <dbReference type="ARBA" id="ARBA00022777"/>
    </source>
</evidence>
<dbReference type="InterPro" id="IPR030665">
    <property type="entry name" value="KaiC"/>
</dbReference>
<evidence type="ECO:0000256" key="2">
    <source>
        <dbReference type="ARBA" id="ARBA00022553"/>
    </source>
</evidence>
<keyword evidence="4" id="KW-0677">Repeat</keyword>
<dbReference type="Proteomes" id="UP000199391">
    <property type="component" value="Unassembled WGS sequence"/>
</dbReference>
<accession>A0A1I7LTQ8</accession>
<evidence type="ECO:0000313" key="9">
    <source>
        <dbReference type="EMBL" id="SFV13073.1"/>
    </source>
</evidence>
<dbReference type="PANTHER" id="PTHR42926">
    <property type="match status" value="1"/>
</dbReference>
<keyword evidence="6" id="KW-0378">Hydrolase</keyword>
<dbReference type="GO" id="GO:0016787">
    <property type="term" value="F:hydrolase activity"/>
    <property type="evidence" value="ECO:0007669"/>
    <property type="project" value="UniProtKB-KW"/>
</dbReference>
<dbReference type="GO" id="GO:0005524">
    <property type="term" value="F:ATP binding"/>
    <property type="evidence" value="ECO:0007669"/>
    <property type="project" value="InterPro"/>
</dbReference>
<dbReference type="STRING" id="1035707.SAMN05216552_103772"/>
<evidence type="ECO:0000256" key="1">
    <source>
        <dbReference type="ARBA" id="ARBA00012513"/>
    </source>
</evidence>
<dbReference type="InterPro" id="IPR027417">
    <property type="entry name" value="P-loop_NTPase"/>
</dbReference>
<reference evidence="10" key="1">
    <citation type="submission" date="2016-10" db="EMBL/GenBank/DDBJ databases">
        <authorList>
            <person name="Varghese N."/>
            <person name="Submissions S."/>
        </authorList>
    </citation>
    <scope>NUCLEOTIDE SEQUENCE [LARGE SCALE GENOMIC DNA]</scope>
    <source>
        <strain evidence="10">CGMCC 1.11014</strain>
    </source>
</reference>
<feature type="domain" description="KaiC" evidence="8">
    <location>
        <begin position="11"/>
        <end position="254"/>
    </location>
</feature>
<dbReference type="InterPro" id="IPR010624">
    <property type="entry name" value="KaiC_dom"/>
</dbReference>
<sequence length="508" mass="55165">MKAIGSTARVEQIPTHIAGFDALAVGGLPLHRTALVMGTAGSGKTVFAAQFLVEGVRQSNEPGVFVTLEESPQDIRHNMLSLGWDIVAMEADAQWAFVDGSASLGDEDVLIGEYDLGGLLSRIQGAVARIGAKRVVVDAIGALAIRMGNVGRIRTELFRISRALNNMLVTSIMTSEQSSDYGEVGRSEAEEFVVDSVIVLRNALEVELRRRTLEILKMRGEPHRRGEFPFVITNGKGVEVVPLSAIALEHKSSLVRVTFGNAGLDSMCGGGPFRDSTILVSGPTGAGKTLMATEFTVGGTSMGEHSLFLGFEESRDQILRNAAGWGHDFARMEDDGLLRVICEYPESMNLEERLVYIKSVIEEFRPRRVALDSLGALGRLASNKSLRDFVLGLTAFVKQHQITTLFTTTVSQVMGAETVTERQFTEFTDSILLLRYVEVGAVMLHGLMVLKMRGSRHDTSIRNFTIDDQGMHIGAPFRQPGDLLAGGGKPHGSAKRTGGRHTRNKVGR</sequence>
<organism evidence="9 10">
    <name type="scientific">Pseudoduganella namucuonensis</name>
    <dbReference type="NCBI Taxonomy" id="1035707"/>
    <lineage>
        <taxon>Bacteria</taxon>
        <taxon>Pseudomonadati</taxon>
        <taxon>Pseudomonadota</taxon>
        <taxon>Betaproteobacteria</taxon>
        <taxon>Burkholderiales</taxon>
        <taxon>Oxalobacteraceae</taxon>
        <taxon>Telluria group</taxon>
        <taxon>Pseudoduganella</taxon>
    </lineage>
</organism>
<dbReference type="AlphaFoldDB" id="A0A1I7LTQ8"/>
<evidence type="ECO:0000256" key="4">
    <source>
        <dbReference type="ARBA" id="ARBA00022737"/>
    </source>
</evidence>
<dbReference type="PROSITE" id="PS51146">
    <property type="entry name" value="KAIC"/>
    <property type="match status" value="2"/>
</dbReference>
<dbReference type="SUPFAM" id="SSF52540">
    <property type="entry name" value="P-loop containing nucleoside triphosphate hydrolases"/>
    <property type="match status" value="2"/>
</dbReference>
<dbReference type="Gene3D" id="3.40.50.300">
    <property type="entry name" value="P-loop containing nucleotide triphosphate hydrolases"/>
    <property type="match status" value="2"/>
</dbReference>
<dbReference type="Pfam" id="PF06745">
    <property type="entry name" value="ATPase"/>
    <property type="match status" value="2"/>
</dbReference>
<proteinExistence type="predicted"/>
<feature type="region of interest" description="Disordered" evidence="7">
    <location>
        <begin position="483"/>
        <end position="508"/>
    </location>
</feature>
<gene>
    <name evidence="9" type="ORF">SAMN05216552_103772</name>
</gene>
<evidence type="ECO:0000256" key="6">
    <source>
        <dbReference type="ARBA" id="ARBA00022801"/>
    </source>
</evidence>
<keyword evidence="2" id="KW-0597">Phosphoprotein</keyword>
<keyword evidence="10" id="KW-1185">Reference proteome</keyword>
<evidence type="ECO:0000256" key="3">
    <source>
        <dbReference type="ARBA" id="ARBA00022679"/>
    </source>
</evidence>
<protein>
    <recommendedName>
        <fullName evidence="1">non-specific serine/threonine protein kinase</fullName>
        <ecNumber evidence="1">2.7.11.1</ecNumber>
    </recommendedName>
</protein>
<evidence type="ECO:0000313" key="10">
    <source>
        <dbReference type="Proteomes" id="UP000199391"/>
    </source>
</evidence>
<feature type="compositionally biased region" description="Basic residues" evidence="7">
    <location>
        <begin position="492"/>
        <end position="508"/>
    </location>
</feature>
<dbReference type="GO" id="GO:0004674">
    <property type="term" value="F:protein serine/threonine kinase activity"/>
    <property type="evidence" value="ECO:0007669"/>
    <property type="project" value="UniProtKB-EC"/>
</dbReference>
<dbReference type="OrthoDB" id="9783783at2"/>
<dbReference type="EC" id="2.7.11.1" evidence="1"/>
<feature type="domain" description="KaiC" evidence="8">
    <location>
        <begin position="255"/>
        <end position="487"/>
    </location>
</feature>
<dbReference type="PANTHER" id="PTHR42926:SF1">
    <property type="entry name" value="CIRCADIAN CLOCK OSCILLATOR PROTEIN KAIC 1"/>
    <property type="match status" value="1"/>
</dbReference>
<dbReference type="PIRSF" id="PIRSF039117">
    <property type="entry name" value="KaiC"/>
    <property type="match status" value="1"/>
</dbReference>
<evidence type="ECO:0000256" key="7">
    <source>
        <dbReference type="SAM" id="MobiDB-lite"/>
    </source>
</evidence>
<keyword evidence="3" id="KW-0808">Transferase</keyword>
<dbReference type="EMBL" id="FPBO01000037">
    <property type="protein sequence ID" value="SFV13073.1"/>
    <property type="molecule type" value="Genomic_DNA"/>
</dbReference>
<keyword evidence="5" id="KW-0418">Kinase</keyword>
<dbReference type="InterPro" id="IPR014774">
    <property type="entry name" value="KaiC-like_dom"/>
</dbReference>